<dbReference type="EC" id="2.7.1.6" evidence="11"/>
<name>I2F5K0_9BACT</name>
<dbReference type="InterPro" id="IPR036554">
    <property type="entry name" value="GHMP_kinase_C_sf"/>
</dbReference>
<protein>
    <recommendedName>
        <fullName evidence="11">Galactokinase</fullName>
        <ecNumber evidence="11">2.7.1.6</ecNumber>
    </recommendedName>
</protein>
<dbReference type="KEGG" id="mpg:Theba_1527"/>
<evidence type="ECO:0000313" key="16">
    <source>
        <dbReference type="Proteomes" id="UP000002881"/>
    </source>
</evidence>
<keyword evidence="10" id="KW-0119">Carbohydrate metabolism</keyword>
<keyword evidence="6 15" id="KW-0418">Kinase</keyword>
<dbReference type="GO" id="GO:0005524">
    <property type="term" value="F:ATP binding"/>
    <property type="evidence" value="ECO:0007669"/>
    <property type="project" value="UniProtKB-UniRule"/>
</dbReference>
<keyword evidence="16" id="KW-1185">Reference proteome</keyword>
<dbReference type="GO" id="GO:0006012">
    <property type="term" value="P:galactose metabolic process"/>
    <property type="evidence" value="ECO:0007669"/>
    <property type="project" value="UniProtKB-UniRule"/>
</dbReference>
<dbReference type="InterPro" id="IPR019539">
    <property type="entry name" value="GalKase_N"/>
</dbReference>
<evidence type="ECO:0000256" key="11">
    <source>
        <dbReference type="NCBIfam" id="TIGR00131"/>
    </source>
</evidence>
<keyword evidence="4" id="KW-0479">Metal-binding</keyword>
<dbReference type="Proteomes" id="UP000002881">
    <property type="component" value="Chromosome"/>
</dbReference>
<dbReference type="PANTHER" id="PTHR10457">
    <property type="entry name" value="MEVALONATE KINASE/GALACTOKINASE"/>
    <property type="match status" value="1"/>
</dbReference>
<evidence type="ECO:0000256" key="1">
    <source>
        <dbReference type="ARBA" id="ARBA00006566"/>
    </source>
</evidence>
<dbReference type="Pfam" id="PF08544">
    <property type="entry name" value="GHMP_kinases_C"/>
    <property type="match status" value="1"/>
</dbReference>
<evidence type="ECO:0000256" key="4">
    <source>
        <dbReference type="ARBA" id="ARBA00022723"/>
    </source>
</evidence>
<evidence type="ECO:0000256" key="10">
    <source>
        <dbReference type="ARBA" id="ARBA00023277"/>
    </source>
</evidence>
<dbReference type="STRING" id="660470.Theba_1527"/>
<feature type="domain" description="GHMP kinase C-terminal" evidence="13">
    <location>
        <begin position="263"/>
        <end position="339"/>
    </location>
</feature>
<dbReference type="PROSITE" id="PS00106">
    <property type="entry name" value="GALACTOKINASE"/>
    <property type="match status" value="1"/>
</dbReference>
<evidence type="ECO:0000313" key="15">
    <source>
        <dbReference type="EMBL" id="AFK07203.1"/>
    </source>
</evidence>
<dbReference type="SUPFAM" id="SSF55060">
    <property type="entry name" value="GHMP Kinase, C-terminal domain"/>
    <property type="match status" value="1"/>
</dbReference>
<evidence type="ECO:0000256" key="5">
    <source>
        <dbReference type="ARBA" id="ARBA00022741"/>
    </source>
</evidence>
<dbReference type="GO" id="GO:0004335">
    <property type="term" value="F:galactokinase activity"/>
    <property type="evidence" value="ECO:0007669"/>
    <property type="project" value="UniProtKB-UniRule"/>
</dbReference>
<evidence type="ECO:0000259" key="14">
    <source>
        <dbReference type="Pfam" id="PF10509"/>
    </source>
</evidence>
<evidence type="ECO:0000259" key="12">
    <source>
        <dbReference type="Pfam" id="PF00288"/>
    </source>
</evidence>
<keyword evidence="3" id="KW-0808">Transferase</keyword>
<keyword evidence="2" id="KW-0963">Cytoplasm</keyword>
<dbReference type="Pfam" id="PF10509">
    <property type="entry name" value="GalKase_gal_bdg"/>
    <property type="match status" value="1"/>
</dbReference>
<evidence type="ECO:0000259" key="13">
    <source>
        <dbReference type="Pfam" id="PF08544"/>
    </source>
</evidence>
<dbReference type="PRINTS" id="PR00473">
    <property type="entry name" value="GALCTOKINASE"/>
</dbReference>
<evidence type="ECO:0000256" key="9">
    <source>
        <dbReference type="ARBA" id="ARBA00023144"/>
    </source>
</evidence>
<dbReference type="Gene3D" id="3.30.230.10">
    <property type="match status" value="1"/>
</dbReference>
<dbReference type="EMBL" id="CP003532">
    <property type="protein sequence ID" value="AFK07203.1"/>
    <property type="molecule type" value="Genomic_DNA"/>
</dbReference>
<dbReference type="eggNOG" id="COG0153">
    <property type="taxonomic scope" value="Bacteria"/>
</dbReference>
<dbReference type="FunFam" id="3.30.230.10:FF:000017">
    <property type="entry name" value="Galactokinase"/>
    <property type="match status" value="1"/>
</dbReference>
<dbReference type="InterPro" id="IPR006206">
    <property type="entry name" value="Mevalonate/galactokinase"/>
</dbReference>
<dbReference type="AlphaFoldDB" id="I2F5K0"/>
<organism evidence="15 16">
    <name type="scientific">Mesotoga prima MesG1.Ag.4.2</name>
    <dbReference type="NCBI Taxonomy" id="660470"/>
    <lineage>
        <taxon>Bacteria</taxon>
        <taxon>Thermotogati</taxon>
        <taxon>Thermotogota</taxon>
        <taxon>Thermotogae</taxon>
        <taxon>Kosmotogales</taxon>
        <taxon>Kosmotogaceae</taxon>
        <taxon>Mesotoga</taxon>
    </lineage>
</organism>
<dbReference type="PRINTS" id="PR00959">
    <property type="entry name" value="MEVGALKINASE"/>
</dbReference>
<evidence type="ECO:0000256" key="6">
    <source>
        <dbReference type="ARBA" id="ARBA00022777"/>
    </source>
</evidence>
<keyword evidence="9" id="KW-0299">Galactose metabolism</keyword>
<dbReference type="PANTHER" id="PTHR10457:SF7">
    <property type="entry name" value="GALACTOKINASE-RELATED"/>
    <property type="match status" value="1"/>
</dbReference>
<dbReference type="GO" id="GO:0005829">
    <property type="term" value="C:cytosol"/>
    <property type="evidence" value="ECO:0007669"/>
    <property type="project" value="TreeGrafter"/>
</dbReference>
<reference evidence="15 16" key="1">
    <citation type="journal article" date="2012" name="Genome Biol. Evol.">
        <title>Genome Sequence of the Mesophilic Thermotogales Bacterium Mesotoga prima MesG1.Ag.4.2 Reveals the Largest Thermotogales Genome To Date.</title>
        <authorList>
            <person name="Zhaxybayeva O."/>
            <person name="Swithers K.S."/>
            <person name="Foght J."/>
            <person name="Green A.G."/>
            <person name="Bruce D."/>
            <person name="Detter C."/>
            <person name="Han S."/>
            <person name="Teshima H."/>
            <person name="Han J."/>
            <person name="Woyke T."/>
            <person name="Pitluck S."/>
            <person name="Nolan M."/>
            <person name="Ivanova N."/>
            <person name="Pati A."/>
            <person name="Land M.L."/>
            <person name="Dlutek M."/>
            <person name="Doolittle W.F."/>
            <person name="Noll K.M."/>
            <person name="Nesbo C.L."/>
        </authorList>
    </citation>
    <scope>NUCLEOTIDE SEQUENCE [LARGE SCALE GENOMIC DNA]</scope>
    <source>
        <strain evidence="16">mesG1.Ag.4.2</strain>
    </source>
</reference>
<dbReference type="InterPro" id="IPR006203">
    <property type="entry name" value="GHMP_knse_ATP-bd_CS"/>
</dbReference>
<evidence type="ECO:0000256" key="8">
    <source>
        <dbReference type="ARBA" id="ARBA00022842"/>
    </source>
</evidence>
<dbReference type="InterPro" id="IPR013750">
    <property type="entry name" value="GHMP_kinase_C_dom"/>
</dbReference>
<evidence type="ECO:0000256" key="3">
    <source>
        <dbReference type="ARBA" id="ARBA00022679"/>
    </source>
</evidence>
<comment type="similarity">
    <text evidence="1">Belongs to the GHMP kinase family. GalK subfamily.</text>
</comment>
<dbReference type="NCBIfam" id="TIGR00131">
    <property type="entry name" value="gal_kin"/>
    <property type="match status" value="1"/>
</dbReference>
<dbReference type="InterPro" id="IPR006204">
    <property type="entry name" value="GHMP_kinase_N_dom"/>
</dbReference>
<evidence type="ECO:0000256" key="2">
    <source>
        <dbReference type="ARBA" id="ARBA00022490"/>
    </source>
</evidence>
<dbReference type="Pfam" id="PF00288">
    <property type="entry name" value="GHMP_kinases_N"/>
    <property type="match status" value="1"/>
</dbReference>
<keyword evidence="5" id="KW-0547">Nucleotide-binding</keyword>
<feature type="domain" description="Galactokinase N-terminal" evidence="14">
    <location>
        <begin position="4"/>
        <end position="38"/>
    </location>
</feature>
<keyword evidence="8" id="KW-0460">Magnesium</keyword>
<feature type="domain" description="GHMP kinase N-terminal" evidence="12">
    <location>
        <begin position="72"/>
        <end position="160"/>
    </location>
</feature>
<dbReference type="InterPro" id="IPR000705">
    <property type="entry name" value="Galactokinase"/>
</dbReference>
<keyword evidence="7" id="KW-0067">ATP-binding</keyword>
<dbReference type="SUPFAM" id="SSF54211">
    <property type="entry name" value="Ribosomal protein S5 domain 2-like"/>
    <property type="match status" value="1"/>
</dbReference>
<proteinExistence type="inferred from homology"/>
<dbReference type="PROSITE" id="PS00627">
    <property type="entry name" value="GHMP_KINASES_ATP"/>
    <property type="match status" value="1"/>
</dbReference>
<dbReference type="InterPro" id="IPR019741">
    <property type="entry name" value="Galactokinase_CS"/>
</dbReference>
<dbReference type="InterPro" id="IPR014721">
    <property type="entry name" value="Ribsml_uS5_D2-typ_fold_subgr"/>
</dbReference>
<accession>I2F5K0</accession>
<dbReference type="FunFam" id="3.30.70.890:FF:000001">
    <property type="entry name" value="Galactokinase"/>
    <property type="match status" value="1"/>
</dbReference>
<dbReference type="Gene3D" id="3.30.70.890">
    <property type="entry name" value="GHMP kinase, C-terminal domain"/>
    <property type="match status" value="1"/>
</dbReference>
<gene>
    <name evidence="15" type="ORF">Theba_1527</name>
</gene>
<dbReference type="GO" id="GO:0046872">
    <property type="term" value="F:metal ion binding"/>
    <property type="evidence" value="ECO:0007669"/>
    <property type="project" value="UniProtKB-KW"/>
</dbReference>
<dbReference type="InterPro" id="IPR020568">
    <property type="entry name" value="Ribosomal_Su5_D2-typ_SF"/>
</dbReference>
<dbReference type="HOGENOM" id="CLU_017814_2_1_0"/>
<sequence>MKRYFVAPGRVNVIGEHTDYNQGFVMPVAIDKYVLLSIERTDESVIALSSAGREPVSFREESIEKTGDWSDYLKGVFWVLKDNLGVDFGGMKIKISSSIPEGAGLSSSAALEVALILALNSVYGLKLGDKELYSFAQQAENEFVGVQCGIMDQFAAVMGKKDTAIFLDTLEMRHEYVPLELGEYTFVVFDSKVHHSLSSGNYNTRRAEANKALEILGKNSYREVSMIDLFPNRGKLGDLYYRRALHVVSENMRVLEAMKMMSNSNFENLGRILIQSHESLALDYEVTCEETDFIVDTLREIGGVSGARMIGAGFGGSVLALCEKIEMKKIVEVMKIRYKERFGIDLDSYEVRPSDGAREVDATFPL</sequence>
<dbReference type="PIRSF" id="PIRSF000530">
    <property type="entry name" value="Galactokinase"/>
    <property type="match status" value="1"/>
</dbReference>
<evidence type="ECO:0000256" key="7">
    <source>
        <dbReference type="ARBA" id="ARBA00022840"/>
    </source>
</evidence>